<keyword evidence="1" id="KW-0472">Membrane</keyword>
<dbReference type="RefSeq" id="WP_055674017.1">
    <property type="nucleotide sequence ID" value="NZ_CXWD01000033.1"/>
</dbReference>
<evidence type="ECO:0000256" key="1">
    <source>
        <dbReference type="SAM" id="Phobius"/>
    </source>
</evidence>
<feature type="transmembrane region" description="Helical" evidence="1">
    <location>
        <begin position="52"/>
        <end position="75"/>
    </location>
</feature>
<dbReference type="AlphaFoldDB" id="A0A0M7ASS4"/>
<sequence>MSDNSKRPAVQTIVIALVLTGAVTAAAYYTWIYANIGARTYAKGTLLTDMRFFVGLLAVFLALTFADRIIGFIVARIRGRKT</sequence>
<keyword evidence="1" id="KW-1133">Transmembrane helix</keyword>
<gene>
    <name evidence="2" type="ORF">LAX5112_04869</name>
</gene>
<feature type="transmembrane region" description="Helical" evidence="1">
    <location>
        <begin position="12"/>
        <end position="32"/>
    </location>
</feature>
<dbReference type="STRING" id="388408.LAX5112_04869"/>
<keyword evidence="1" id="KW-0812">Transmembrane</keyword>
<name>A0A0M7ASS4_9HYPH</name>
<dbReference type="Proteomes" id="UP000053235">
    <property type="component" value="Unassembled WGS sequence"/>
</dbReference>
<keyword evidence="3" id="KW-1185">Reference proteome</keyword>
<dbReference type="EMBL" id="CXWD01000033">
    <property type="protein sequence ID" value="CTQ77310.1"/>
    <property type="molecule type" value="Genomic_DNA"/>
</dbReference>
<proteinExistence type="predicted"/>
<accession>A0A0M7ASS4</accession>
<evidence type="ECO:0000313" key="2">
    <source>
        <dbReference type="EMBL" id="CTQ77310.1"/>
    </source>
</evidence>
<reference evidence="3" key="1">
    <citation type="submission" date="2015-07" db="EMBL/GenBank/DDBJ databases">
        <authorList>
            <person name="Rodrigo-Torres Lidia"/>
            <person name="Arahal R.David."/>
        </authorList>
    </citation>
    <scope>NUCLEOTIDE SEQUENCE [LARGE SCALE GENOMIC DNA]</scope>
    <source>
        <strain evidence="3">CECT 5112</strain>
    </source>
</reference>
<evidence type="ECO:0000313" key="3">
    <source>
        <dbReference type="Proteomes" id="UP000053235"/>
    </source>
</evidence>
<protein>
    <submittedName>
        <fullName evidence="2">Uncharacterized protein</fullName>
    </submittedName>
</protein>
<organism evidence="2 3">
    <name type="scientific">Roseibium alexandrii</name>
    <dbReference type="NCBI Taxonomy" id="388408"/>
    <lineage>
        <taxon>Bacteria</taxon>
        <taxon>Pseudomonadati</taxon>
        <taxon>Pseudomonadota</taxon>
        <taxon>Alphaproteobacteria</taxon>
        <taxon>Hyphomicrobiales</taxon>
        <taxon>Stappiaceae</taxon>
        <taxon>Roseibium</taxon>
    </lineage>
</organism>